<accession>A0A238Z0D3</accession>
<dbReference type="EMBL" id="JAQLUK010000048">
    <property type="protein sequence ID" value="MDB2294033.1"/>
    <property type="molecule type" value="Genomic_DNA"/>
</dbReference>
<evidence type="ECO:0000313" key="3">
    <source>
        <dbReference type="Proteomes" id="UP000198297"/>
    </source>
</evidence>
<organism evidence="2 3">
    <name type="scientific">Halorubrum ezzemoulense</name>
    <name type="common">Halorubrum chaoviator</name>
    <dbReference type="NCBI Taxonomy" id="337243"/>
    <lineage>
        <taxon>Archaea</taxon>
        <taxon>Methanobacteriati</taxon>
        <taxon>Methanobacteriota</taxon>
        <taxon>Stenosarchaea group</taxon>
        <taxon>Halobacteria</taxon>
        <taxon>Halobacteriales</taxon>
        <taxon>Haloferacaceae</taxon>
        <taxon>Halorubrum</taxon>
    </lineage>
</organism>
<dbReference type="EMBL" id="FZNK01000024">
    <property type="protein sequence ID" value="SNR76817.1"/>
    <property type="molecule type" value="Genomic_DNA"/>
</dbReference>
<name>A0A238Z0D3_HALEZ</name>
<dbReference type="Proteomes" id="UP001210528">
    <property type="component" value="Unassembled WGS sequence"/>
</dbReference>
<evidence type="ECO:0000313" key="1">
    <source>
        <dbReference type="EMBL" id="MDB2294033.1"/>
    </source>
</evidence>
<protein>
    <submittedName>
        <fullName evidence="2">Uncharacterized protein</fullName>
    </submittedName>
</protein>
<evidence type="ECO:0000313" key="2">
    <source>
        <dbReference type="EMBL" id="SNR76817.1"/>
    </source>
</evidence>
<evidence type="ECO:0000313" key="4">
    <source>
        <dbReference type="Proteomes" id="UP001210528"/>
    </source>
</evidence>
<reference evidence="1 4" key="2">
    <citation type="submission" date="2023-01" db="EMBL/GenBank/DDBJ databases">
        <title>Halorubrum ezzemoulense from Santa Pola, Spain.</title>
        <authorList>
            <person name="Feng Y."/>
            <person name="Louyakis A.S."/>
            <person name="Gogarten J.P."/>
        </authorList>
    </citation>
    <scope>NUCLEOTIDE SEQUENCE [LARGE SCALE GENOMIC DNA]</scope>
    <source>
        <strain evidence="1 4">AMM015</strain>
    </source>
</reference>
<proteinExistence type="predicted"/>
<reference evidence="2 3" key="1">
    <citation type="submission" date="2017-06" db="EMBL/GenBank/DDBJ databases">
        <authorList>
            <person name="Kim H.J."/>
            <person name="Triplett B.A."/>
        </authorList>
    </citation>
    <scope>NUCLEOTIDE SEQUENCE [LARGE SCALE GENOMIC DNA]</scope>
    <source>
        <strain evidence="2 3">DSM 19316</strain>
    </source>
</reference>
<dbReference type="AlphaFoldDB" id="A0A238Z0D3"/>
<dbReference type="Proteomes" id="UP000198297">
    <property type="component" value="Unassembled WGS sequence"/>
</dbReference>
<keyword evidence="4" id="KW-1185">Reference proteome</keyword>
<dbReference type="RefSeq" id="WP_158414005.1">
    <property type="nucleotide sequence ID" value="NZ_JAQLTW010000017.1"/>
</dbReference>
<gene>
    <name evidence="1" type="ORF">PM085_17550</name>
    <name evidence="2" type="ORF">SAMN06266787_1242</name>
</gene>
<sequence>MAIGNQIICFVSRLKQCGNLTNPLLPGLRVKTVTGSVAGDGFSFPEPSVRCWRHWAVCGRS</sequence>